<accession>A0A9P6A6N2</accession>
<name>A0A9P6A6N2_PLEER</name>
<dbReference type="AlphaFoldDB" id="A0A9P6A6N2"/>
<proteinExistence type="predicted"/>
<gene>
    <name evidence="1" type="ORF">BDN71DRAFT_1502319</name>
</gene>
<dbReference type="Proteomes" id="UP000807025">
    <property type="component" value="Unassembled WGS sequence"/>
</dbReference>
<organism evidence="1 2">
    <name type="scientific">Pleurotus eryngii</name>
    <name type="common">Boletus of the steppes</name>
    <dbReference type="NCBI Taxonomy" id="5323"/>
    <lineage>
        <taxon>Eukaryota</taxon>
        <taxon>Fungi</taxon>
        <taxon>Dikarya</taxon>
        <taxon>Basidiomycota</taxon>
        <taxon>Agaricomycotina</taxon>
        <taxon>Agaricomycetes</taxon>
        <taxon>Agaricomycetidae</taxon>
        <taxon>Agaricales</taxon>
        <taxon>Pleurotineae</taxon>
        <taxon>Pleurotaceae</taxon>
        <taxon>Pleurotus</taxon>
    </lineage>
</organism>
<evidence type="ECO:0000313" key="2">
    <source>
        <dbReference type="Proteomes" id="UP000807025"/>
    </source>
</evidence>
<comment type="caution">
    <text evidence="1">The sequence shown here is derived from an EMBL/GenBank/DDBJ whole genome shotgun (WGS) entry which is preliminary data.</text>
</comment>
<evidence type="ECO:0000313" key="1">
    <source>
        <dbReference type="EMBL" id="KAF9500231.1"/>
    </source>
</evidence>
<keyword evidence="2" id="KW-1185">Reference proteome</keyword>
<dbReference type="EMBL" id="MU154528">
    <property type="protein sequence ID" value="KAF9500231.1"/>
    <property type="molecule type" value="Genomic_DNA"/>
</dbReference>
<sequence length="173" mass="19071">MDCQESQAPHDILLNHNIALWGSHHLYGNILAIKNVLPSIPDRKGFFWPYEESARAISATMEDTRIIKDVLKLLACMGDLFAARLTRAIWVEVTTLDDNLPLSPVSSPQPFISHLSNEVPISNISSHGEQVPVDEALRAEPQSEVSSHTGSSLLLPKTPDLVETTITHIFAIS</sequence>
<protein>
    <submittedName>
        <fullName evidence="1">Uncharacterized protein</fullName>
    </submittedName>
</protein>
<reference evidence="1" key="1">
    <citation type="submission" date="2020-11" db="EMBL/GenBank/DDBJ databases">
        <authorList>
            <consortium name="DOE Joint Genome Institute"/>
            <person name="Ahrendt S."/>
            <person name="Riley R."/>
            <person name="Andreopoulos W."/>
            <person name="Labutti K."/>
            <person name="Pangilinan J."/>
            <person name="Ruiz-Duenas F.J."/>
            <person name="Barrasa J.M."/>
            <person name="Sanchez-Garcia M."/>
            <person name="Camarero S."/>
            <person name="Miyauchi S."/>
            <person name="Serrano A."/>
            <person name="Linde D."/>
            <person name="Babiker R."/>
            <person name="Drula E."/>
            <person name="Ayuso-Fernandez I."/>
            <person name="Pacheco R."/>
            <person name="Padilla G."/>
            <person name="Ferreira P."/>
            <person name="Barriuso J."/>
            <person name="Kellner H."/>
            <person name="Castanera R."/>
            <person name="Alfaro M."/>
            <person name="Ramirez L."/>
            <person name="Pisabarro A.G."/>
            <person name="Kuo A."/>
            <person name="Tritt A."/>
            <person name="Lipzen A."/>
            <person name="He G."/>
            <person name="Yan M."/>
            <person name="Ng V."/>
            <person name="Cullen D."/>
            <person name="Martin F."/>
            <person name="Rosso M.-N."/>
            <person name="Henrissat B."/>
            <person name="Hibbett D."/>
            <person name="Martinez A.T."/>
            <person name="Grigoriev I.V."/>
        </authorList>
    </citation>
    <scope>NUCLEOTIDE SEQUENCE</scope>
    <source>
        <strain evidence="1">ATCC 90797</strain>
    </source>
</reference>